<name>A0A427B8E9_ENSVE</name>
<dbReference type="Proteomes" id="UP000287651">
    <property type="component" value="Unassembled WGS sequence"/>
</dbReference>
<organism evidence="1 2">
    <name type="scientific">Ensete ventricosum</name>
    <name type="common">Abyssinian banana</name>
    <name type="synonym">Musa ensete</name>
    <dbReference type="NCBI Taxonomy" id="4639"/>
    <lineage>
        <taxon>Eukaryota</taxon>
        <taxon>Viridiplantae</taxon>
        <taxon>Streptophyta</taxon>
        <taxon>Embryophyta</taxon>
        <taxon>Tracheophyta</taxon>
        <taxon>Spermatophyta</taxon>
        <taxon>Magnoliopsida</taxon>
        <taxon>Liliopsida</taxon>
        <taxon>Zingiberales</taxon>
        <taxon>Musaceae</taxon>
        <taxon>Ensete</taxon>
    </lineage>
</organism>
<evidence type="ECO:0000313" key="2">
    <source>
        <dbReference type="Proteomes" id="UP000287651"/>
    </source>
</evidence>
<gene>
    <name evidence="1" type="ORF">B296_00007773</name>
</gene>
<protein>
    <submittedName>
        <fullName evidence="1">Uncharacterized protein</fullName>
    </submittedName>
</protein>
<dbReference type="EMBL" id="AMZH03000245">
    <property type="protein sequence ID" value="RRT84723.1"/>
    <property type="molecule type" value="Genomic_DNA"/>
</dbReference>
<sequence>MGRDIDNFPPFLLKEEAKQVMRLRGILYFKAVQSMSEDWLVEAGLNMNFNGMEGLFVGQVLHLGPSLLSTAIVAQPGIAQKAIVEVERP</sequence>
<proteinExistence type="predicted"/>
<comment type="caution">
    <text evidence="1">The sequence shown here is derived from an EMBL/GenBank/DDBJ whole genome shotgun (WGS) entry which is preliminary data.</text>
</comment>
<accession>A0A427B8E9</accession>
<dbReference type="AlphaFoldDB" id="A0A427B8E9"/>
<evidence type="ECO:0000313" key="1">
    <source>
        <dbReference type="EMBL" id="RRT84723.1"/>
    </source>
</evidence>
<reference evidence="1 2" key="1">
    <citation type="journal article" date="2014" name="Agronomy (Basel)">
        <title>A Draft Genome Sequence for Ensete ventricosum, the Drought-Tolerant Tree Against Hunger.</title>
        <authorList>
            <person name="Harrison J."/>
            <person name="Moore K.A."/>
            <person name="Paszkiewicz K."/>
            <person name="Jones T."/>
            <person name="Grant M."/>
            <person name="Ambacheew D."/>
            <person name="Muzemil S."/>
            <person name="Studholme D.J."/>
        </authorList>
    </citation>
    <scope>NUCLEOTIDE SEQUENCE [LARGE SCALE GENOMIC DNA]</scope>
</reference>